<proteinExistence type="predicted"/>
<feature type="chain" id="PRO_5045574636" evidence="1">
    <location>
        <begin position="31"/>
        <end position="319"/>
    </location>
</feature>
<gene>
    <name evidence="2" type="ORF">ACFPYJ_14385</name>
</gene>
<sequence length="319" mass="35238">MKQLTMPTKTFTFATLAALTLALQAGTAGAAAAPAAKPAPYAAAASAGAVNSAASNQIFNKYITLLQVKGQLPRAIAFLDTHIDEVSAYQASIMVLRLENAIVAGLPSFESGIAKPSIQTGINKVYKWKDSFADIISKTKDKKLKALLQEADNNGLKLETAEGFYFPVVDYKGFQKYRAYVGADVKAYIDIMTVEAEEPKVKDAGLMIGYQEIANRTLSQERFVKQFPSSNRAAKIKNLLHSYKILTFYGVNNSPLFDYDNNKMQPNAIKGYNMILERNKGTKSEYLFLLQQFMDLAKAHDYKLTDEVTAFRKAKLPIQ</sequence>
<reference evidence="3" key="1">
    <citation type="journal article" date="2019" name="Int. J. Syst. Evol. Microbiol.">
        <title>The Global Catalogue of Microorganisms (GCM) 10K type strain sequencing project: providing services to taxonomists for standard genome sequencing and annotation.</title>
        <authorList>
            <consortium name="The Broad Institute Genomics Platform"/>
            <consortium name="The Broad Institute Genome Sequencing Center for Infectious Disease"/>
            <person name="Wu L."/>
            <person name="Ma J."/>
        </authorList>
    </citation>
    <scope>NUCLEOTIDE SEQUENCE [LARGE SCALE GENOMIC DNA]</scope>
    <source>
        <strain evidence="3">CGMCC 1.3240</strain>
    </source>
</reference>
<dbReference type="RefSeq" id="WP_379188841.1">
    <property type="nucleotide sequence ID" value="NZ_JBHSOW010000047.1"/>
</dbReference>
<accession>A0ABW0VWP8</accession>
<keyword evidence="1" id="KW-0732">Signal</keyword>
<name>A0ABW0VWP8_9BACL</name>
<evidence type="ECO:0000256" key="1">
    <source>
        <dbReference type="SAM" id="SignalP"/>
    </source>
</evidence>
<feature type="signal peptide" evidence="1">
    <location>
        <begin position="1"/>
        <end position="30"/>
    </location>
</feature>
<dbReference type="Proteomes" id="UP001596047">
    <property type="component" value="Unassembled WGS sequence"/>
</dbReference>
<protein>
    <submittedName>
        <fullName evidence="2">Uncharacterized protein</fullName>
    </submittedName>
</protein>
<keyword evidence="3" id="KW-1185">Reference proteome</keyword>
<evidence type="ECO:0000313" key="3">
    <source>
        <dbReference type="Proteomes" id="UP001596047"/>
    </source>
</evidence>
<comment type="caution">
    <text evidence="2">The sequence shown here is derived from an EMBL/GenBank/DDBJ whole genome shotgun (WGS) entry which is preliminary data.</text>
</comment>
<organism evidence="2 3">
    <name type="scientific">Paenibacillus solisilvae</name>
    <dbReference type="NCBI Taxonomy" id="2486751"/>
    <lineage>
        <taxon>Bacteria</taxon>
        <taxon>Bacillati</taxon>
        <taxon>Bacillota</taxon>
        <taxon>Bacilli</taxon>
        <taxon>Bacillales</taxon>
        <taxon>Paenibacillaceae</taxon>
        <taxon>Paenibacillus</taxon>
    </lineage>
</organism>
<dbReference type="EMBL" id="JBHSOW010000047">
    <property type="protein sequence ID" value="MFC5650295.1"/>
    <property type="molecule type" value="Genomic_DNA"/>
</dbReference>
<evidence type="ECO:0000313" key="2">
    <source>
        <dbReference type="EMBL" id="MFC5650295.1"/>
    </source>
</evidence>